<dbReference type="InterPro" id="IPR017853">
    <property type="entry name" value="GH"/>
</dbReference>
<accession>A0A7X0F0V8</accession>
<dbReference type="Proteomes" id="UP000583800">
    <property type="component" value="Unassembled WGS sequence"/>
</dbReference>
<organism evidence="1 2">
    <name type="scientific">Nonomuraea muscovyensis</name>
    <dbReference type="NCBI Taxonomy" id="1124761"/>
    <lineage>
        <taxon>Bacteria</taxon>
        <taxon>Bacillati</taxon>
        <taxon>Actinomycetota</taxon>
        <taxon>Actinomycetes</taxon>
        <taxon>Streptosporangiales</taxon>
        <taxon>Streptosporangiaceae</taxon>
        <taxon>Nonomuraea</taxon>
    </lineage>
</organism>
<evidence type="ECO:0000313" key="2">
    <source>
        <dbReference type="Proteomes" id="UP000583800"/>
    </source>
</evidence>
<reference evidence="1 2" key="1">
    <citation type="submission" date="2020-08" db="EMBL/GenBank/DDBJ databases">
        <title>Sequencing the genomes of 1000 actinobacteria strains.</title>
        <authorList>
            <person name="Klenk H.-P."/>
        </authorList>
    </citation>
    <scope>NUCLEOTIDE SEQUENCE [LARGE SCALE GENOMIC DNA]</scope>
    <source>
        <strain evidence="1 2">DSM 45913</strain>
    </source>
</reference>
<evidence type="ECO:0000313" key="1">
    <source>
        <dbReference type="EMBL" id="MBB6348066.1"/>
    </source>
</evidence>
<keyword evidence="2" id="KW-1185">Reference proteome</keyword>
<gene>
    <name evidence="1" type="ORF">FHU36_004611</name>
</gene>
<dbReference type="Gene3D" id="3.20.20.80">
    <property type="entry name" value="Glycosidases"/>
    <property type="match status" value="1"/>
</dbReference>
<dbReference type="SUPFAM" id="SSF51445">
    <property type="entry name" value="(Trans)glycosidases"/>
    <property type="match status" value="1"/>
</dbReference>
<evidence type="ECO:0008006" key="3">
    <source>
        <dbReference type="Google" id="ProtNLM"/>
    </source>
</evidence>
<sequence length="330" mass="36827">MSLAVRGISYLVDDAGDDAVGRDMRVIRDELHCTTVMLIGTDTRQQFTAARLALEAGLDVHLRPYLADRPRPALLAHLAATAREAEELRTRHPGRVTLLVGGEFSLTSPGMVPGPRVLIRLQVLLRWRRWFDRRITRRLDDLLDAAVATARRHFHGPVTYAAAFWEKVDWSRFDVVGVNLYRFGPDPDAYERRLRGLLAEAGDKPVVVTEFGCGAFAGAERRGPGSFLIVNWFATPPRVKDGYERDEPTQARYLTELIDLYAGHGVHGCFVYTFAMPGFPHRDGDPRHDLDMAGFGVVKVSPGDPSRWEPKESFHAVAGRYARLAIAGRG</sequence>
<protein>
    <recommendedName>
        <fullName evidence="3">Abortive infection protein</fullName>
    </recommendedName>
</protein>
<dbReference type="EMBL" id="JACHJB010000002">
    <property type="protein sequence ID" value="MBB6348066.1"/>
    <property type="molecule type" value="Genomic_DNA"/>
</dbReference>
<proteinExistence type="predicted"/>
<name>A0A7X0F0V8_9ACTN</name>
<dbReference type="AlphaFoldDB" id="A0A7X0F0V8"/>
<dbReference type="RefSeq" id="WP_185085899.1">
    <property type="nucleotide sequence ID" value="NZ_JACHJB010000002.1"/>
</dbReference>
<comment type="caution">
    <text evidence="1">The sequence shown here is derived from an EMBL/GenBank/DDBJ whole genome shotgun (WGS) entry which is preliminary data.</text>
</comment>